<keyword evidence="2" id="KW-1185">Reference proteome</keyword>
<protein>
    <recommendedName>
        <fullName evidence="3">Glycosyl hydrolase family 32 N-terminal domain-containing protein</fullName>
    </recommendedName>
</protein>
<accession>A0A444MLB8</accession>
<dbReference type="OrthoDB" id="9759709at2"/>
<dbReference type="AlphaFoldDB" id="A0A444MLB8"/>
<proteinExistence type="predicted"/>
<reference evidence="1 2" key="1">
    <citation type="submission" date="2019-01" db="EMBL/GenBank/DDBJ databases">
        <title>Mucilaginibacter antarcticum sp. nov., isolated from antarctic soil.</title>
        <authorList>
            <person name="Yan Y.-Q."/>
            <person name="Du Z.-J."/>
        </authorList>
    </citation>
    <scope>NUCLEOTIDE SEQUENCE [LARGE SCALE GENOMIC DNA]</scope>
    <source>
        <strain evidence="1 2">F01003</strain>
    </source>
</reference>
<organism evidence="1 2">
    <name type="scientific">Mucilaginibacter gilvus</name>
    <dbReference type="NCBI Taxonomy" id="2305909"/>
    <lineage>
        <taxon>Bacteria</taxon>
        <taxon>Pseudomonadati</taxon>
        <taxon>Bacteroidota</taxon>
        <taxon>Sphingobacteriia</taxon>
        <taxon>Sphingobacteriales</taxon>
        <taxon>Sphingobacteriaceae</taxon>
        <taxon>Mucilaginibacter</taxon>
    </lineage>
</organism>
<dbReference type="Proteomes" id="UP000286701">
    <property type="component" value="Unassembled WGS sequence"/>
</dbReference>
<name>A0A444MLB8_9SPHI</name>
<gene>
    <name evidence="1" type="ORF">EPL05_15070</name>
</gene>
<dbReference type="EMBL" id="SBIW01000007">
    <property type="protein sequence ID" value="RWY50080.1"/>
    <property type="molecule type" value="Genomic_DNA"/>
</dbReference>
<evidence type="ECO:0000313" key="1">
    <source>
        <dbReference type="EMBL" id="RWY50080.1"/>
    </source>
</evidence>
<dbReference type="InterPro" id="IPR023296">
    <property type="entry name" value="Glyco_hydro_beta-prop_sf"/>
</dbReference>
<evidence type="ECO:0000313" key="2">
    <source>
        <dbReference type="Proteomes" id="UP000286701"/>
    </source>
</evidence>
<dbReference type="Gene3D" id="2.115.10.20">
    <property type="entry name" value="Glycosyl hydrolase domain, family 43"/>
    <property type="match status" value="1"/>
</dbReference>
<evidence type="ECO:0008006" key="3">
    <source>
        <dbReference type="Google" id="ProtNLM"/>
    </source>
</evidence>
<dbReference type="SUPFAM" id="SSF75005">
    <property type="entry name" value="Arabinanase/levansucrase/invertase"/>
    <property type="match status" value="1"/>
</dbReference>
<dbReference type="RefSeq" id="WP_128534810.1">
    <property type="nucleotide sequence ID" value="NZ_SBIW01000007.1"/>
</dbReference>
<comment type="caution">
    <text evidence="1">The sequence shown here is derived from an EMBL/GenBank/DDBJ whole genome shotgun (WGS) entry which is preliminary data.</text>
</comment>
<sequence length="218" mass="23931">MRLSNVKFGIAASLCLALWCCKPEKQFKPALKAVVTNKAGTSLSTAALVCTQQTEQTDYTIYKMTADGYRVGDMAPFFDAATNKIIVYFLKDIWNDATNKRHPLYAFTTTNFFTYTATAEIISSSSATCAQDNAVGAASIVKNGSTYYAFYSGHNNNYTTCGTKLEGIMRASSTNPTLAYTKNTSFSTINLPTGQVLMKTITFTIPTFFWMALPGICW</sequence>